<dbReference type="GeneTree" id="ENSGT00560000078607"/>
<dbReference type="Proteomes" id="UP000429181">
    <property type="component" value="Chromosome 18"/>
</dbReference>
<feature type="compositionally biased region" description="Low complexity" evidence="1">
    <location>
        <begin position="104"/>
        <end position="115"/>
    </location>
</feature>
<accession>A0A4W2GWS2</accession>
<protein>
    <submittedName>
        <fullName evidence="2">Uncharacterized LOC113875559</fullName>
    </submittedName>
</protein>
<feature type="region of interest" description="Disordered" evidence="1">
    <location>
        <begin position="215"/>
        <end position="268"/>
    </location>
</feature>
<feature type="region of interest" description="Disordered" evidence="1">
    <location>
        <begin position="334"/>
        <end position="409"/>
    </location>
</feature>
<dbReference type="AlphaFoldDB" id="A0A4W2GWS2"/>
<feature type="region of interest" description="Disordered" evidence="1">
    <location>
        <begin position="60"/>
        <end position="196"/>
    </location>
</feature>
<feature type="compositionally biased region" description="Low complexity" evidence="1">
    <location>
        <begin position="137"/>
        <end position="150"/>
    </location>
</feature>
<gene>
    <name evidence="2" type="primary">LOC113875559</name>
</gene>
<proteinExistence type="predicted"/>
<feature type="compositionally biased region" description="Gly residues" evidence="1">
    <location>
        <begin position="116"/>
        <end position="136"/>
    </location>
</feature>
<name>A0A4W2GWS2_BOBOX</name>
<evidence type="ECO:0000313" key="2">
    <source>
        <dbReference type="Ensembl" id="ENSBIXP00005022168.1"/>
    </source>
</evidence>
<reference evidence="2 3" key="1">
    <citation type="submission" date="2018-11" db="EMBL/GenBank/DDBJ databases">
        <title>Haplotype-resolved cattle genomes.</title>
        <authorList>
            <person name="Low W.Y."/>
            <person name="Tearle R."/>
            <person name="Bickhart D.M."/>
            <person name="Rosen B.D."/>
            <person name="Koren S."/>
            <person name="Rhie A."/>
            <person name="Hiendleder S."/>
            <person name="Phillippy A.M."/>
            <person name="Smith T.P.L."/>
            <person name="Williams J.L."/>
        </authorList>
    </citation>
    <scope>NUCLEOTIDE SEQUENCE [LARGE SCALE GENOMIC DNA]</scope>
</reference>
<evidence type="ECO:0000256" key="1">
    <source>
        <dbReference type="SAM" id="MobiDB-lite"/>
    </source>
</evidence>
<reference evidence="2" key="2">
    <citation type="submission" date="2025-08" db="UniProtKB">
        <authorList>
            <consortium name="Ensembl"/>
        </authorList>
    </citation>
    <scope>IDENTIFICATION</scope>
</reference>
<evidence type="ECO:0000313" key="3">
    <source>
        <dbReference type="Proteomes" id="UP000429181"/>
    </source>
</evidence>
<feature type="region of interest" description="Disordered" evidence="1">
    <location>
        <begin position="1"/>
        <end position="29"/>
    </location>
</feature>
<dbReference type="Ensembl" id="ENSBIXT00005036374.1">
    <property type="protein sequence ID" value="ENSBIXP00005022168.1"/>
    <property type="gene ID" value="ENSBIXG00005025146.1"/>
</dbReference>
<sequence length="482" mass="50271">CRDAGSQRGCEARIPSAPTLRRQKRSQHEPLLHFVAGAAGTTRSASPWAGAGPVVAGRPLRAFVPGSPGACAGKPRRATPGAAGPARPPRLSPGQPGAEPPPRVRGSAPSGRVRSAGGGRRAAGGRCGVAAGGGGAPRAVRCVPAAGRGRAPGRPRGARGSPRAPQSSDPSERQAGDSWSEGSSGRRRASRLEGSEEDWAVRVRAWLGLLPGQVQEEQAPGPEPPGGSTGIPRASPVRASRKSTGPPIPLVPRVEERPGSRCQSRGSTCGAMMLPLSTIEGQETEEVQTRPPEKGVLLSVKADVPRKKSKRMKGTVSFRVLPFCPVVPWTSSEPALPAPPGHAVSKPARSSPDAQTEPGAGGSTCGAMMLPLSTIEGQETEEVQTRPPEKGALLSENPDEPRKKPRGMKGRLSFNVLPFCPMPSVCFTYYVEPDDPEPEPQAAPDGSKSDPNCTFVPLPVLEFREVKVCECPLCCLSFVTAS</sequence>
<organism evidence="2 3">
    <name type="scientific">Bos indicus x Bos taurus</name>
    <name type="common">Hybrid cattle</name>
    <dbReference type="NCBI Taxonomy" id="30522"/>
    <lineage>
        <taxon>Eukaryota</taxon>
        <taxon>Metazoa</taxon>
        <taxon>Chordata</taxon>
        <taxon>Craniata</taxon>
        <taxon>Vertebrata</taxon>
        <taxon>Euteleostomi</taxon>
        <taxon>Mammalia</taxon>
        <taxon>Eutheria</taxon>
        <taxon>Laurasiatheria</taxon>
        <taxon>Artiodactyla</taxon>
        <taxon>Ruminantia</taxon>
        <taxon>Pecora</taxon>
        <taxon>Bovidae</taxon>
        <taxon>Bovinae</taxon>
        <taxon>Bos</taxon>
    </lineage>
</organism>